<dbReference type="Proteomes" id="UP000805841">
    <property type="component" value="Unassembled WGS sequence"/>
</dbReference>
<feature type="transmembrane region" description="Helical" evidence="7">
    <location>
        <begin position="72"/>
        <end position="91"/>
    </location>
</feature>
<keyword evidence="4 7" id="KW-0812">Transmembrane</keyword>
<evidence type="ECO:0000256" key="4">
    <source>
        <dbReference type="ARBA" id="ARBA00022692"/>
    </source>
</evidence>
<protein>
    <submittedName>
        <fullName evidence="9">MFS transporter</fullName>
    </submittedName>
</protein>
<dbReference type="Pfam" id="PF07690">
    <property type="entry name" value="MFS_1"/>
    <property type="match status" value="1"/>
</dbReference>
<reference evidence="9 10" key="1">
    <citation type="journal article" date="2020" name="Insects">
        <title>Bacteria Belonging to Pseudomonas typographi sp. nov. from the Bark Beetle Ips typographus Have Genomic Potential to Aid in the Host Ecology.</title>
        <authorList>
            <person name="Peral-Aranega E."/>
            <person name="Saati-Santamaria Z."/>
            <person name="Kolarik M."/>
            <person name="Rivas R."/>
            <person name="Garcia-Fraile P."/>
        </authorList>
    </citation>
    <scope>NUCLEOTIDE SEQUENCE [LARGE SCALE GENOMIC DNA]</scope>
    <source>
        <strain evidence="9 10">CA3A</strain>
    </source>
</reference>
<feature type="transmembrane region" description="Helical" evidence="7">
    <location>
        <begin position="213"/>
        <end position="234"/>
    </location>
</feature>
<dbReference type="InterPro" id="IPR050171">
    <property type="entry name" value="MFS_Transporters"/>
</dbReference>
<evidence type="ECO:0000259" key="8">
    <source>
        <dbReference type="PROSITE" id="PS50850"/>
    </source>
</evidence>
<proteinExistence type="predicted"/>
<dbReference type="SUPFAM" id="SSF103473">
    <property type="entry name" value="MFS general substrate transporter"/>
    <property type="match status" value="1"/>
</dbReference>
<evidence type="ECO:0000313" key="10">
    <source>
        <dbReference type="Proteomes" id="UP000805841"/>
    </source>
</evidence>
<dbReference type="InterPro" id="IPR036259">
    <property type="entry name" value="MFS_trans_sf"/>
</dbReference>
<evidence type="ECO:0000313" key="9">
    <source>
        <dbReference type="EMBL" id="MBD1600010.1"/>
    </source>
</evidence>
<dbReference type="RefSeq" id="WP_190421962.1">
    <property type="nucleotide sequence ID" value="NZ_JAAOCA010000018.1"/>
</dbReference>
<dbReference type="PROSITE" id="PS00216">
    <property type="entry name" value="SUGAR_TRANSPORT_1"/>
    <property type="match status" value="1"/>
</dbReference>
<dbReference type="InterPro" id="IPR005829">
    <property type="entry name" value="Sugar_transporter_CS"/>
</dbReference>
<evidence type="ECO:0000256" key="7">
    <source>
        <dbReference type="SAM" id="Phobius"/>
    </source>
</evidence>
<feature type="transmembrane region" description="Helical" evidence="7">
    <location>
        <begin position="240"/>
        <end position="260"/>
    </location>
</feature>
<dbReference type="PANTHER" id="PTHR23517">
    <property type="entry name" value="RESISTANCE PROTEIN MDTM, PUTATIVE-RELATED-RELATED"/>
    <property type="match status" value="1"/>
</dbReference>
<evidence type="ECO:0000256" key="6">
    <source>
        <dbReference type="ARBA" id="ARBA00023136"/>
    </source>
</evidence>
<dbReference type="Gene3D" id="1.20.1250.20">
    <property type="entry name" value="MFS general substrate transporter like domains"/>
    <property type="match status" value="1"/>
</dbReference>
<keyword evidence="3" id="KW-1003">Cell membrane</keyword>
<gene>
    <name evidence="9" type="ORF">HAQ05_15045</name>
</gene>
<dbReference type="InterPro" id="IPR011701">
    <property type="entry name" value="MFS"/>
</dbReference>
<feature type="transmembrane region" description="Helical" evidence="7">
    <location>
        <begin position="327"/>
        <end position="352"/>
    </location>
</feature>
<dbReference type="PROSITE" id="PS50850">
    <property type="entry name" value="MFS"/>
    <property type="match status" value="1"/>
</dbReference>
<name>A0ABR7Z3C6_9PSED</name>
<comment type="caution">
    <text evidence="9">The sequence shown here is derived from an EMBL/GenBank/DDBJ whole genome shotgun (WGS) entry which is preliminary data.</text>
</comment>
<feature type="transmembrane region" description="Helical" evidence="7">
    <location>
        <begin position="364"/>
        <end position="382"/>
    </location>
</feature>
<keyword evidence="5 7" id="KW-1133">Transmembrane helix</keyword>
<organism evidence="9 10">
    <name type="scientific">Pseudomonas typographi</name>
    <dbReference type="NCBI Taxonomy" id="2715964"/>
    <lineage>
        <taxon>Bacteria</taxon>
        <taxon>Pseudomonadati</taxon>
        <taxon>Pseudomonadota</taxon>
        <taxon>Gammaproteobacteria</taxon>
        <taxon>Pseudomonadales</taxon>
        <taxon>Pseudomonadaceae</taxon>
        <taxon>Pseudomonas</taxon>
    </lineage>
</organism>
<feature type="domain" description="Major facilitator superfamily (MFS) profile" evidence="8">
    <location>
        <begin position="4"/>
        <end position="390"/>
    </location>
</feature>
<evidence type="ECO:0000256" key="3">
    <source>
        <dbReference type="ARBA" id="ARBA00022475"/>
    </source>
</evidence>
<keyword evidence="10" id="KW-1185">Reference proteome</keyword>
<dbReference type="EMBL" id="JAAOCA010000018">
    <property type="protein sequence ID" value="MBD1600010.1"/>
    <property type="molecule type" value="Genomic_DNA"/>
</dbReference>
<comment type="subcellular location">
    <subcellularLocation>
        <location evidence="1">Cell membrane</location>
        <topology evidence="1">Multi-pass membrane protein</topology>
    </subcellularLocation>
</comment>
<feature type="transmembrane region" description="Helical" evidence="7">
    <location>
        <begin position="97"/>
        <end position="119"/>
    </location>
</feature>
<feature type="transmembrane region" description="Helical" evidence="7">
    <location>
        <begin position="131"/>
        <end position="152"/>
    </location>
</feature>
<evidence type="ECO:0000256" key="2">
    <source>
        <dbReference type="ARBA" id="ARBA00022448"/>
    </source>
</evidence>
<evidence type="ECO:0000256" key="5">
    <source>
        <dbReference type="ARBA" id="ARBA00022989"/>
    </source>
</evidence>
<feature type="transmembrane region" description="Helical" evidence="7">
    <location>
        <begin position="293"/>
        <end position="315"/>
    </location>
</feature>
<keyword evidence="2" id="KW-0813">Transport</keyword>
<feature type="transmembrane region" description="Helical" evidence="7">
    <location>
        <begin position="38"/>
        <end position="60"/>
    </location>
</feature>
<feature type="transmembrane region" description="Helical" evidence="7">
    <location>
        <begin position="267"/>
        <end position="287"/>
    </location>
</feature>
<evidence type="ECO:0000256" key="1">
    <source>
        <dbReference type="ARBA" id="ARBA00004651"/>
    </source>
</evidence>
<keyword evidence="6 7" id="KW-0472">Membrane</keyword>
<feature type="transmembrane region" description="Helical" evidence="7">
    <location>
        <begin position="158"/>
        <end position="177"/>
    </location>
</feature>
<dbReference type="InterPro" id="IPR020846">
    <property type="entry name" value="MFS_dom"/>
</dbReference>
<sequence>MSPRLSLAYLAFILLCLLAASSAPTPLYPLYQQAWGFSPAMLTLIFGIYALSLLLALLTVGKLSDHLGRRPVIAVALVLEGLAMGLFLQAQNVAWLIAARVLQGFATGMATSALGAAMVDRDKTQGPLLNSVAPLLGMAAGALGCSVLVVYGPWPLRLVYALMAVLFVVQLALLPWLSESVSRAPGALASLVPALQVPQQARAALWQVLPVDIACWALGGFFLSLAPSLVSAATGLASHLLPGALVATLTVAGALAIYRLRQHNPAWVLRFGTLMLAFGVVLLLLAVHTGQAALFFVATLIAGVGFGSSFSGAVRSVIPLAHAHERAALMSAFYVLSYLAFCVPALLAGLLVKRFGLVVTSDGYATLLLVLCMLSALAMWRASDSARSNA</sequence>
<accession>A0ABR7Z3C6</accession>
<dbReference type="PANTHER" id="PTHR23517:SF13">
    <property type="entry name" value="MAJOR FACILITATOR SUPERFAMILY MFS_1"/>
    <property type="match status" value="1"/>
</dbReference>